<dbReference type="Ensembl" id="ENSCMIT00000023220.1">
    <property type="protein sequence ID" value="ENSCMIP00000022831.1"/>
    <property type="gene ID" value="ENSCMIG00000010236.1"/>
</dbReference>
<reference evidence="19" key="5">
    <citation type="submission" date="2025-09" db="UniProtKB">
        <authorList>
            <consortium name="Ensembl"/>
        </authorList>
    </citation>
    <scope>IDENTIFICATION</scope>
</reference>
<dbReference type="Pfam" id="PF00498">
    <property type="entry name" value="FHA"/>
    <property type="match status" value="1"/>
</dbReference>
<dbReference type="GO" id="GO:0043066">
    <property type="term" value="P:negative regulation of apoptotic process"/>
    <property type="evidence" value="ECO:0007669"/>
    <property type="project" value="UniProtKB-ARBA"/>
</dbReference>
<evidence type="ECO:0000256" key="6">
    <source>
        <dbReference type="ARBA" id="ARBA00022701"/>
    </source>
</evidence>
<comment type="similarity">
    <text evidence="15">Belongs to the TRAFAC class myosin-kinesin ATPase superfamily. Kinesin family.</text>
</comment>
<dbReference type="Pfam" id="PF00225">
    <property type="entry name" value="Kinesin"/>
    <property type="match status" value="1"/>
</dbReference>
<feature type="domain" description="Kinesin motor" evidence="18">
    <location>
        <begin position="90"/>
        <end position="404"/>
    </location>
</feature>
<keyword evidence="10 15" id="KW-0505">Motor protein</keyword>
<dbReference type="Pfam" id="PF23313">
    <property type="entry name" value="4HB_KIF14"/>
    <property type="match status" value="1"/>
</dbReference>
<evidence type="ECO:0000256" key="5">
    <source>
        <dbReference type="ARBA" id="ARBA00022553"/>
    </source>
</evidence>
<evidence type="ECO:0000256" key="8">
    <source>
        <dbReference type="ARBA" id="ARBA00022840"/>
    </source>
</evidence>
<dbReference type="PROSITE" id="PS50067">
    <property type="entry name" value="KINESIN_MOTOR_2"/>
    <property type="match status" value="1"/>
</dbReference>
<evidence type="ECO:0000256" key="12">
    <source>
        <dbReference type="ARBA" id="ARBA00023242"/>
    </source>
</evidence>
<accession>A0A4W3I5U3</accession>
<feature type="coiled-coil region" evidence="16">
    <location>
        <begin position="444"/>
        <end position="493"/>
    </location>
</feature>
<dbReference type="Proteomes" id="UP000314986">
    <property type="component" value="Unassembled WGS sequence"/>
</dbReference>
<feature type="binding site" evidence="15">
    <location>
        <begin position="172"/>
        <end position="179"/>
    </location>
    <ligand>
        <name>ATP</name>
        <dbReference type="ChEBI" id="CHEBI:30616"/>
    </ligand>
</feature>
<dbReference type="InterPro" id="IPR027417">
    <property type="entry name" value="P-loop_NTPase"/>
</dbReference>
<dbReference type="InterPro" id="IPR008984">
    <property type="entry name" value="SMAD_FHA_dom_sf"/>
</dbReference>
<dbReference type="AlphaFoldDB" id="A0A4W3I5U3"/>
<evidence type="ECO:0000313" key="20">
    <source>
        <dbReference type="Proteomes" id="UP000314986"/>
    </source>
</evidence>
<comment type="subunit">
    <text evidence="13">Directly interacts with PRC1 within a complex also containing KIF4A, KIF20A and KIF23; targets to the central spindle. Directly interacts with CIT depending on the activation state of the kinase (stronger interaction with the kinase-dead form); targets to the midbody. Interacts with ARRB2; the interaction is detected in the nucleus upon OR1D2 stimulation. Interacts with AKT1; the interaction is detected in the plasma membrane upon INS stimulation and promotes AKT1 phosphorylation. Interacts with SVIL; at midbody during cytokinesis. Interacts with RADIL (via PDZ domain); recruits RADIL to the microtubule network restricting RADIL from interaction with activated RAP1A.</text>
</comment>
<keyword evidence="11" id="KW-0206">Cytoskeleton</keyword>
<dbReference type="PANTHER" id="PTHR47117">
    <property type="entry name" value="STAR-RELATED LIPID TRANSFER PROTEIN 9"/>
    <property type="match status" value="1"/>
</dbReference>
<evidence type="ECO:0000256" key="16">
    <source>
        <dbReference type="SAM" id="Coils"/>
    </source>
</evidence>
<evidence type="ECO:0000256" key="2">
    <source>
        <dbReference type="ARBA" id="ARBA00004186"/>
    </source>
</evidence>
<keyword evidence="6" id="KW-0493">Microtubule</keyword>
<dbReference type="PROSITE" id="PS50006">
    <property type="entry name" value="FHA_DOMAIN"/>
    <property type="match status" value="1"/>
</dbReference>
<evidence type="ECO:0000256" key="11">
    <source>
        <dbReference type="ARBA" id="ARBA00023212"/>
    </source>
</evidence>
<evidence type="ECO:0000259" key="18">
    <source>
        <dbReference type="PROSITE" id="PS50067"/>
    </source>
</evidence>
<dbReference type="PANTHER" id="PTHR47117:SF7">
    <property type="entry name" value="KINESIN-LIKE PROTEIN KIF14"/>
    <property type="match status" value="1"/>
</dbReference>
<feature type="coiled-coil region" evidence="16">
    <location>
        <begin position="627"/>
        <end position="777"/>
    </location>
</feature>
<dbReference type="FunFam" id="3.40.850.10:FF:000042">
    <property type="entry name" value="Kinesin family member 14"/>
    <property type="match status" value="1"/>
</dbReference>
<protein>
    <recommendedName>
        <fullName evidence="14">Kinesin-like protein KIF14</fullName>
    </recommendedName>
</protein>
<dbReference type="SUPFAM" id="SSF49879">
    <property type="entry name" value="SMAD/FHA domain"/>
    <property type="match status" value="1"/>
</dbReference>
<dbReference type="InterPro" id="IPR032405">
    <property type="entry name" value="Kinesin_assoc"/>
</dbReference>
<name>A0A4W3I5U3_CALMI</name>
<evidence type="ECO:0000256" key="1">
    <source>
        <dbReference type="ARBA" id="ARBA00004123"/>
    </source>
</evidence>
<dbReference type="GO" id="GO:0030496">
    <property type="term" value="C:midbody"/>
    <property type="evidence" value="ECO:0007669"/>
    <property type="project" value="UniProtKB-SubCell"/>
</dbReference>
<comment type="subcellular location">
    <subcellularLocation>
        <location evidence="2">Cytoplasm</location>
        <location evidence="2">Cytoskeleton</location>
        <location evidence="2">Spindle</location>
    </subcellularLocation>
    <subcellularLocation>
        <location evidence="3">Midbody</location>
    </subcellularLocation>
    <subcellularLocation>
        <location evidence="1">Nucleus</location>
    </subcellularLocation>
</comment>
<keyword evidence="8 15" id="KW-0067">ATP-binding</keyword>
<dbReference type="GO" id="GO:0005874">
    <property type="term" value="C:microtubule"/>
    <property type="evidence" value="ECO:0007669"/>
    <property type="project" value="UniProtKB-KW"/>
</dbReference>
<dbReference type="GO" id="GO:0005634">
    <property type="term" value="C:nucleus"/>
    <property type="evidence" value="ECO:0007669"/>
    <property type="project" value="UniProtKB-SubCell"/>
</dbReference>
<dbReference type="InterPro" id="IPR019821">
    <property type="entry name" value="Kinesin_motor_CS"/>
</dbReference>
<dbReference type="InterPro" id="IPR001752">
    <property type="entry name" value="Kinesin_motor_dom"/>
</dbReference>
<dbReference type="InterPro" id="IPR000253">
    <property type="entry name" value="FHA_dom"/>
</dbReference>
<dbReference type="FunFam" id="2.60.200.20:FF:000020">
    <property type="entry name" value="Kinesin family member 14"/>
    <property type="match status" value="1"/>
</dbReference>
<keyword evidence="7 15" id="KW-0547">Nucleotide-binding</keyword>
<dbReference type="Gene3D" id="2.60.200.20">
    <property type="match status" value="1"/>
</dbReference>
<gene>
    <name evidence="19" type="primary">kif14</name>
</gene>
<evidence type="ECO:0000256" key="4">
    <source>
        <dbReference type="ARBA" id="ARBA00022490"/>
    </source>
</evidence>
<reference evidence="20" key="3">
    <citation type="journal article" date="2014" name="Nature">
        <title>Elephant shark genome provides unique insights into gnathostome evolution.</title>
        <authorList>
            <consortium name="International Elephant Shark Genome Sequencing Consortium"/>
            <person name="Venkatesh B."/>
            <person name="Lee A.P."/>
            <person name="Ravi V."/>
            <person name="Maurya A.K."/>
            <person name="Lian M.M."/>
            <person name="Swann J.B."/>
            <person name="Ohta Y."/>
            <person name="Flajnik M.F."/>
            <person name="Sutoh Y."/>
            <person name="Kasahara M."/>
            <person name="Hoon S."/>
            <person name="Gangu V."/>
            <person name="Roy S.W."/>
            <person name="Irimia M."/>
            <person name="Korzh V."/>
            <person name="Kondrychyn I."/>
            <person name="Lim Z.W."/>
            <person name="Tay B.H."/>
            <person name="Tohari S."/>
            <person name="Kong K.W."/>
            <person name="Ho S."/>
            <person name="Lorente-Galdos B."/>
            <person name="Quilez J."/>
            <person name="Marques-Bonet T."/>
            <person name="Raney B.J."/>
            <person name="Ingham P.W."/>
            <person name="Tay A."/>
            <person name="Hillier L.W."/>
            <person name="Minx P."/>
            <person name="Boehm T."/>
            <person name="Wilson R.K."/>
            <person name="Brenner S."/>
            <person name="Warren W.C."/>
        </authorList>
    </citation>
    <scope>NUCLEOTIDE SEQUENCE [LARGE SCALE GENOMIC DNA]</scope>
</reference>
<keyword evidence="12" id="KW-0539">Nucleus</keyword>
<dbReference type="Pfam" id="PF16183">
    <property type="entry name" value="Kinesin_assoc"/>
    <property type="match status" value="1"/>
</dbReference>
<dbReference type="GO" id="GO:0008017">
    <property type="term" value="F:microtubule binding"/>
    <property type="evidence" value="ECO:0007669"/>
    <property type="project" value="InterPro"/>
</dbReference>
<sequence>ISDPGVEGGSRKIELGVIRIHVEVDPMSADDVTNGEHVDIKEERAKDRALGDARCDSVGAGGIVTSKHCKMLDNYCARAGVVIICISAESLIFLLREKRENARQVIFMSGQETVVQHPETNQIYAFVYDFSFWSFDELHPEFSSQESVYKIVGSPLLEKAFQGYNACLFAYGQTGSGKSYTMMGFGDEGIIPRFCQQLFASVVTYHIEMSYFEVYNERIHDLLTATSGKAQVKQSLRIREHPVYGPYVGWLELGNKQRATAATGMNEKSSRSHSVFTLVMTQTKTEFVEEEEHEHSVTSRVNLVDLAGSERCFTAQTSGERLKEGVSINKSLFTLGKVICALSEQSQSKKKIFVPYRESVLTWLLKDSIGGNSKTAMIATVSPSASNVEETLSTLRYAKRARQIINIAKVNEDSNAKLIRDLKAEIENLRAAQMSSQGIQSEKYKVSQKEIGALKLKLSQQEREMAEVQRRWREKLDQAEKRKLEEARELQKAGITFKVDNSLPNLVNLNEDPQISEMLLYMIKEGRTRVGKHKPNSTHDIQLSGALIADDHCIIQNLNSTVMIAPIGDAKTYVNGNLITDSTVLHHGDRVILGGDHYFKFNHPVEVQSGRRASCANALLRDGPKDFEFAKNELLQAQQARLEAEIEEAQLQAKREMMQGIQVAKEMAQKELSSQKSLYENKIKDLEKELEKEACKKKLQELNTKKAVSKMEELQDAKRQLEQKVELNRKRLQMETLAAKQALKDHNIHHAKFLAALEAEKRKMTEDLQKIQKERNKRLQTKNWSSMKLSMMIQEANTISKNLRKCTVFSRSVSPRNKSVQVRNTKLGISTYWSLEKFEWKVTAMRELYQGSAFSKDEDLFYDPNDDWEADVTSCSLSRRFICSAGAQSSLPAVCKELLGAAVDYLGRNHLSQETIPDRLLADLLTIQTSTCAIANAYEQLDDESQENLFTNNTEMQSHCIKITTNLERVAILMKLWVDKALPQGTCSEITDDELLGEVKTLGRNLQLLLKGCDSDISSMVTEAQNRISQTIRRVMKHVGHLATFTGVALHFEEQNLEDSLSYKVYHYYDTKMKQIEN</sequence>
<dbReference type="GO" id="GO:0007018">
    <property type="term" value="P:microtubule-based movement"/>
    <property type="evidence" value="ECO:0007669"/>
    <property type="project" value="InterPro"/>
</dbReference>
<evidence type="ECO:0000256" key="7">
    <source>
        <dbReference type="ARBA" id="ARBA00022741"/>
    </source>
</evidence>
<dbReference type="InterPro" id="IPR036961">
    <property type="entry name" value="Kinesin_motor_dom_sf"/>
</dbReference>
<dbReference type="SUPFAM" id="SSF52540">
    <property type="entry name" value="P-loop containing nucleoside triphosphate hydrolases"/>
    <property type="match status" value="1"/>
</dbReference>
<evidence type="ECO:0000256" key="9">
    <source>
        <dbReference type="ARBA" id="ARBA00023054"/>
    </source>
</evidence>
<dbReference type="GO" id="GO:0003777">
    <property type="term" value="F:microtubule motor activity"/>
    <property type="evidence" value="ECO:0007669"/>
    <property type="project" value="InterPro"/>
</dbReference>
<evidence type="ECO:0000256" key="3">
    <source>
        <dbReference type="ARBA" id="ARBA00004214"/>
    </source>
</evidence>
<keyword evidence="20" id="KW-1185">Reference proteome</keyword>
<dbReference type="GO" id="GO:0005819">
    <property type="term" value="C:spindle"/>
    <property type="evidence" value="ECO:0007669"/>
    <property type="project" value="UniProtKB-SubCell"/>
</dbReference>
<dbReference type="PRINTS" id="PR00380">
    <property type="entry name" value="KINESINHEAVY"/>
</dbReference>
<dbReference type="OMA" id="QMTANKI"/>
<dbReference type="GeneTree" id="ENSGT00940000156834"/>
<organism evidence="19 20">
    <name type="scientific">Callorhinchus milii</name>
    <name type="common">Ghost shark</name>
    <dbReference type="NCBI Taxonomy" id="7868"/>
    <lineage>
        <taxon>Eukaryota</taxon>
        <taxon>Metazoa</taxon>
        <taxon>Chordata</taxon>
        <taxon>Craniata</taxon>
        <taxon>Vertebrata</taxon>
        <taxon>Chondrichthyes</taxon>
        <taxon>Holocephali</taxon>
        <taxon>Chimaeriformes</taxon>
        <taxon>Callorhinchidae</taxon>
        <taxon>Callorhinchus</taxon>
    </lineage>
</organism>
<dbReference type="GO" id="GO:0005524">
    <property type="term" value="F:ATP binding"/>
    <property type="evidence" value="ECO:0007669"/>
    <property type="project" value="UniProtKB-UniRule"/>
</dbReference>
<evidence type="ECO:0000256" key="15">
    <source>
        <dbReference type="PROSITE-ProRule" id="PRU00283"/>
    </source>
</evidence>
<keyword evidence="4" id="KW-0963">Cytoplasm</keyword>
<dbReference type="InParanoid" id="A0A4W3I5U3"/>
<keyword evidence="5" id="KW-0597">Phosphoprotein</keyword>
<evidence type="ECO:0000256" key="10">
    <source>
        <dbReference type="ARBA" id="ARBA00023175"/>
    </source>
</evidence>
<evidence type="ECO:0000313" key="19">
    <source>
        <dbReference type="Ensembl" id="ENSCMIP00000022831.1"/>
    </source>
</evidence>
<reference evidence="19" key="4">
    <citation type="submission" date="2025-08" db="UniProtKB">
        <authorList>
            <consortium name="Ensembl"/>
        </authorList>
    </citation>
    <scope>IDENTIFICATION</scope>
</reference>
<dbReference type="CDD" id="cd22707">
    <property type="entry name" value="FHA_KIF14"/>
    <property type="match status" value="1"/>
</dbReference>
<dbReference type="InterPro" id="IPR056523">
    <property type="entry name" value="4HB_KIF14"/>
</dbReference>
<reference evidence="20" key="1">
    <citation type="journal article" date="2006" name="Science">
        <title>Ancient noncoding elements conserved in the human genome.</title>
        <authorList>
            <person name="Venkatesh B."/>
            <person name="Kirkness E.F."/>
            <person name="Loh Y.H."/>
            <person name="Halpern A.L."/>
            <person name="Lee A.P."/>
            <person name="Johnson J."/>
            <person name="Dandona N."/>
            <person name="Viswanathan L.D."/>
            <person name="Tay A."/>
            <person name="Venter J.C."/>
            <person name="Strausberg R.L."/>
            <person name="Brenner S."/>
        </authorList>
    </citation>
    <scope>NUCLEOTIDE SEQUENCE [LARGE SCALE GENOMIC DNA]</scope>
</reference>
<dbReference type="Gene3D" id="3.40.850.10">
    <property type="entry name" value="Kinesin motor domain"/>
    <property type="match status" value="1"/>
</dbReference>
<feature type="domain" description="FHA" evidence="17">
    <location>
        <begin position="528"/>
        <end position="579"/>
    </location>
</feature>
<dbReference type="PROSITE" id="PS00411">
    <property type="entry name" value="KINESIN_MOTOR_1"/>
    <property type="match status" value="1"/>
</dbReference>
<keyword evidence="9 16" id="KW-0175">Coiled coil</keyword>
<evidence type="ECO:0000256" key="13">
    <source>
        <dbReference type="ARBA" id="ARBA00064520"/>
    </source>
</evidence>
<proteinExistence type="inferred from homology"/>
<evidence type="ECO:0000259" key="17">
    <source>
        <dbReference type="PROSITE" id="PS50006"/>
    </source>
</evidence>
<dbReference type="SMART" id="SM00240">
    <property type="entry name" value="FHA"/>
    <property type="match status" value="1"/>
</dbReference>
<dbReference type="SMART" id="SM00129">
    <property type="entry name" value="KISc"/>
    <property type="match status" value="1"/>
</dbReference>
<evidence type="ECO:0000256" key="14">
    <source>
        <dbReference type="ARBA" id="ARBA00073220"/>
    </source>
</evidence>
<reference evidence="20" key="2">
    <citation type="journal article" date="2007" name="PLoS Biol.">
        <title>Survey sequencing and comparative analysis of the elephant shark (Callorhinchus milii) genome.</title>
        <authorList>
            <person name="Venkatesh B."/>
            <person name="Kirkness E.F."/>
            <person name="Loh Y.H."/>
            <person name="Halpern A.L."/>
            <person name="Lee A.P."/>
            <person name="Johnson J."/>
            <person name="Dandona N."/>
            <person name="Viswanathan L.D."/>
            <person name="Tay A."/>
            <person name="Venter J.C."/>
            <person name="Strausberg R.L."/>
            <person name="Brenner S."/>
        </authorList>
    </citation>
    <scope>NUCLEOTIDE SEQUENCE [LARGE SCALE GENOMIC DNA]</scope>
</reference>
<dbReference type="STRING" id="7868.ENSCMIP00000022831"/>